<feature type="transmembrane region" description="Helical" evidence="2">
    <location>
        <begin position="695"/>
        <end position="716"/>
    </location>
</feature>
<dbReference type="InterPro" id="IPR046112">
    <property type="entry name" value="DUF6049"/>
</dbReference>
<sequence length="754" mass="77902">MSGRVPWRLWAALLTGVVAVLTTPFAWPADAQPGRGDDPAHAVRVDVTSLSPQVVTGNGPNKVTVTGRVTNTSARRIENIEVKVQRGEGLRTTDQLRDALHGSGNFGYIVPAPHQVAEGVDPGQSVTFTLETKLRPIASDSLRVNEPGVYPVAVVVSGRPQRGNSANLDEARTLLPVTGLPDGGPNASADRPAPLTMMWPLVDRPRVVDTADDGRAVLGDDELATSLAAGGRLSDLVQAVELEAQAGSPLAAALCLAVDPDLLATVEAMTRGYLVRRDGTAEVEGGGGNAAKSWLGRVREIAKGRCVLALPTADADVVALSRAGLSEATGRAVTEGARTVKDVLGVEPVPRTVWPHSGVLDERAMADLAAAGTQSVLLEPRGLQGGPANAAPVRVATGQNPGGQAQTPVALRVEPLFGAALDPVARGAGEGGQAATAAQNALGVLVHRTTVSRPDGPLLLAPPRRWALPVDALRSLLQTARSLVTGRLAEAAGLAQLAAAPPGAGAVPLAYPVDAGAQEIPPTVTARLSEVNNQVRDLLSAMKPDPANNNYQPSNLVNPVQLGVLRAASTAWRGTPALAERWTAATVAQLADLRDGVKVLGQATPYTLASSDSPLPLTIANTLPVTVHVQINILSATGLRTQKLEVQQVSARTSRSLRIPTEVQRSGQFYIDVSVSTPGGTPLGQTTRLRVTSSAYGTITTAITAGAAVLLVALVARRLVRRVRAARAGATTDQGVPVAHGTTGRSGDEGASES</sequence>
<accession>A0A1M4V202</accession>
<dbReference type="AlphaFoldDB" id="A0A1M4V202"/>
<keyword evidence="2" id="KW-1133">Transmembrane helix</keyword>
<evidence type="ECO:0000256" key="2">
    <source>
        <dbReference type="SAM" id="Phobius"/>
    </source>
</evidence>
<keyword evidence="2" id="KW-0812">Transmembrane</keyword>
<evidence type="ECO:0008006" key="5">
    <source>
        <dbReference type="Google" id="ProtNLM"/>
    </source>
</evidence>
<reference evidence="3 4" key="1">
    <citation type="submission" date="2016-11" db="EMBL/GenBank/DDBJ databases">
        <authorList>
            <person name="Jaros S."/>
            <person name="Januszkiewicz K."/>
            <person name="Wedrychowicz H."/>
        </authorList>
    </citation>
    <scope>NUCLEOTIDE SEQUENCE [LARGE SCALE GENOMIC DNA]</scope>
    <source>
        <strain evidence="3 4">DSM 44523</strain>
    </source>
</reference>
<organism evidence="3 4">
    <name type="scientific">Streptoalloteichus hindustanus</name>
    <dbReference type="NCBI Taxonomy" id="2017"/>
    <lineage>
        <taxon>Bacteria</taxon>
        <taxon>Bacillati</taxon>
        <taxon>Actinomycetota</taxon>
        <taxon>Actinomycetes</taxon>
        <taxon>Pseudonocardiales</taxon>
        <taxon>Pseudonocardiaceae</taxon>
        <taxon>Streptoalloteichus</taxon>
    </lineage>
</organism>
<keyword evidence="4" id="KW-1185">Reference proteome</keyword>
<evidence type="ECO:0000313" key="3">
    <source>
        <dbReference type="EMBL" id="SHE62932.1"/>
    </source>
</evidence>
<protein>
    <recommendedName>
        <fullName evidence="5">Glycoprotein</fullName>
    </recommendedName>
</protein>
<dbReference type="STRING" id="2017.SAMN05444320_101611"/>
<proteinExistence type="predicted"/>
<evidence type="ECO:0000256" key="1">
    <source>
        <dbReference type="SAM" id="MobiDB-lite"/>
    </source>
</evidence>
<dbReference type="OrthoDB" id="3797035at2"/>
<dbReference type="Pfam" id="PF19516">
    <property type="entry name" value="DUF6049"/>
    <property type="match status" value="1"/>
</dbReference>
<gene>
    <name evidence="3" type="ORF">SAMN05444320_101611</name>
</gene>
<name>A0A1M4V202_STRHI</name>
<dbReference type="EMBL" id="FQVN01000001">
    <property type="protein sequence ID" value="SHE62932.1"/>
    <property type="molecule type" value="Genomic_DNA"/>
</dbReference>
<dbReference type="Proteomes" id="UP000184501">
    <property type="component" value="Unassembled WGS sequence"/>
</dbReference>
<feature type="region of interest" description="Disordered" evidence="1">
    <location>
        <begin position="730"/>
        <end position="754"/>
    </location>
</feature>
<dbReference type="RefSeq" id="WP_073479743.1">
    <property type="nucleotide sequence ID" value="NZ_FQVN01000001.1"/>
</dbReference>
<keyword evidence="2" id="KW-0472">Membrane</keyword>
<evidence type="ECO:0000313" key="4">
    <source>
        <dbReference type="Proteomes" id="UP000184501"/>
    </source>
</evidence>